<evidence type="ECO:0000313" key="2">
    <source>
        <dbReference type="EMBL" id="KAK2948591.1"/>
    </source>
</evidence>
<dbReference type="EMBL" id="JARBJD010000173">
    <property type="protein sequence ID" value="KAK2948591.1"/>
    <property type="molecule type" value="Genomic_DNA"/>
</dbReference>
<comment type="caution">
    <text evidence="2">The sequence shown here is derived from an EMBL/GenBank/DDBJ whole genome shotgun (WGS) entry which is preliminary data.</text>
</comment>
<proteinExistence type="predicted"/>
<keyword evidence="1" id="KW-0732">Signal</keyword>
<feature type="chain" id="PRO_5047442419" description="Secreted protein" evidence="1">
    <location>
        <begin position="28"/>
        <end position="143"/>
    </location>
</feature>
<evidence type="ECO:0000256" key="1">
    <source>
        <dbReference type="SAM" id="SignalP"/>
    </source>
</evidence>
<accession>A0ABQ9X897</accession>
<gene>
    <name evidence="2" type="ORF">BLNAU_16490</name>
</gene>
<organism evidence="2 3">
    <name type="scientific">Blattamonas nauphoetae</name>
    <dbReference type="NCBI Taxonomy" id="2049346"/>
    <lineage>
        <taxon>Eukaryota</taxon>
        <taxon>Metamonada</taxon>
        <taxon>Preaxostyla</taxon>
        <taxon>Oxymonadida</taxon>
        <taxon>Blattamonas</taxon>
    </lineage>
</organism>
<protein>
    <recommendedName>
        <fullName evidence="4">Secreted protein</fullName>
    </recommendedName>
</protein>
<keyword evidence="3" id="KW-1185">Reference proteome</keyword>
<dbReference type="Proteomes" id="UP001281761">
    <property type="component" value="Unassembled WGS sequence"/>
</dbReference>
<reference evidence="2 3" key="1">
    <citation type="journal article" date="2022" name="bioRxiv">
        <title>Genomics of Preaxostyla Flagellates Illuminates Evolutionary Transitions and the Path Towards Mitochondrial Loss.</title>
        <authorList>
            <person name="Novak L.V.F."/>
            <person name="Treitli S.C."/>
            <person name="Pyrih J."/>
            <person name="Halakuc P."/>
            <person name="Pipaliya S.V."/>
            <person name="Vacek V."/>
            <person name="Brzon O."/>
            <person name="Soukal P."/>
            <person name="Eme L."/>
            <person name="Dacks J.B."/>
            <person name="Karnkowska A."/>
            <person name="Elias M."/>
            <person name="Hampl V."/>
        </authorList>
    </citation>
    <scope>NUCLEOTIDE SEQUENCE [LARGE SCALE GENOMIC DNA]</scope>
    <source>
        <strain evidence="2">NAU3</strain>
        <tissue evidence="2">Gut</tissue>
    </source>
</reference>
<evidence type="ECO:0008006" key="4">
    <source>
        <dbReference type="Google" id="ProtNLM"/>
    </source>
</evidence>
<sequence length="143" mass="15508">MQPVKQHNLRLALLLSFSSNIAGFAASLSTDSSASVCRHAVPLINTALPVLFSRVCTVEPHSLSRSRGENASISWTCPTTVEQVAEFPNPTKSIILPIVCFPPTELMSPEFSADTSLGISTRTSYSSMIGDKMWPLIPNCDLR</sequence>
<name>A0ABQ9X897_9EUKA</name>
<feature type="signal peptide" evidence="1">
    <location>
        <begin position="1"/>
        <end position="27"/>
    </location>
</feature>
<evidence type="ECO:0000313" key="3">
    <source>
        <dbReference type="Proteomes" id="UP001281761"/>
    </source>
</evidence>